<keyword evidence="1" id="KW-0812">Transmembrane</keyword>
<reference evidence="2 3" key="1">
    <citation type="submission" date="2023-10" db="EMBL/GenBank/DDBJ databases">
        <title>179-bfca-hs.</title>
        <authorList>
            <person name="Miliotis G."/>
            <person name="Sengupta P."/>
            <person name="Hameed A."/>
            <person name="Chuvochina M."/>
            <person name="Mcdonagh F."/>
            <person name="Simpson A.C."/>
            <person name="Singh N.K."/>
            <person name="Rekha P.D."/>
            <person name="Raman K."/>
            <person name="Hugenholtz P."/>
            <person name="Venkateswaran K."/>
        </authorList>
    </citation>
    <scope>NUCLEOTIDE SEQUENCE [LARGE SCALE GENOMIC DNA]</scope>
    <source>
        <strain evidence="2 3">179-BFC-A-HS</strain>
    </source>
</reference>
<name>A0ABU5CF81_9BACI</name>
<keyword evidence="3" id="KW-1185">Reference proteome</keyword>
<proteinExistence type="predicted"/>
<feature type="transmembrane region" description="Helical" evidence="1">
    <location>
        <begin position="66"/>
        <end position="83"/>
    </location>
</feature>
<evidence type="ECO:0000313" key="3">
    <source>
        <dbReference type="Proteomes" id="UP001228376"/>
    </source>
</evidence>
<dbReference type="Proteomes" id="UP001228376">
    <property type="component" value="Unassembled WGS sequence"/>
</dbReference>
<evidence type="ECO:0000313" key="2">
    <source>
        <dbReference type="EMBL" id="MDY0404517.1"/>
    </source>
</evidence>
<keyword evidence="1" id="KW-1133">Transmembrane helix</keyword>
<comment type="caution">
    <text evidence="2">The sequence shown here is derived from an EMBL/GenBank/DDBJ whole genome shotgun (WGS) entry which is preliminary data.</text>
</comment>
<evidence type="ECO:0000256" key="1">
    <source>
        <dbReference type="SAM" id="Phobius"/>
    </source>
</evidence>
<dbReference type="RefSeq" id="WP_306065386.1">
    <property type="nucleotide sequence ID" value="NZ_JAROCA020000001.1"/>
</dbReference>
<keyword evidence="1" id="KW-0472">Membrane</keyword>
<organism evidence="2 3">
    <name type="scientific">Tigheibacillus jepli</name>
    <dbReference type="NCBI Taxonomy" id="3035914"/>
    <lineage>
        <taxon>Bacteria</taxon>
        <taxon>Bacillati</taxon>
        <taxon>Bacillota</taxon>
        <taxon>Bacilli</taxon>
        <taxon>Bacillales</taxon>
        <taxon>Bacillaceae</taxon>
        <taxon>Tigheibacillus</taxon>
    </lineage>
</organism>
<sequence length="84" mass="9418">MKNPYEKYILAEMGTLGLAAILTLFGLFRSYPILILLSLVLLALSLVLSAMSISFTSHHTQALKQYIRAGLLIFSCICLLFYIF</sequence>
<dbReference type="EMBL" id="JAROCA020000001">
    <property type="protein sequence ID" value="MDY0404517.1"/>
    <property type="molecule type" value="Genomic_DNA"/>
</dbReference>
<protein>
    <submittedName>
        <fullName evidence="2">Uncharacterized protein</fullName>
    </submittedName>
</protein>
<feature type="transmembrane region" description="Helical" evidence="1">
    <location>
        <begin position="34"/>
        <end position="54"/>
    </location>
</feature>
<accession>A0ABU5CF81</accession>
<feature type="transmembrane region" description="Helical" evidence="1">
    <location>
        <begin position="9"/>
        <end position="28"/>
    </location>
</feature>
<gene>
    <name evidence="2" type="ORF">P5G51_003035</name>
</gene>